<dbReference type="SUPFAM" id="SSF56112">
    <property type="entry name" value="Protein kinase-like (PK-like)"/>
    <property type="match status" value="1"/>
</dbReference>
<dbReference type="EMBL" id="VFMN01000001">
    <property type="protein sequence ID" value="TQJ07109.1"/>
    <property type="molecule type" value="Genomic_DNA"/>
</dbReference>
<dbReference type="Pfam" id="PF01636">
    <property type="entry name" value="APH"/>
    <property type="match status" value="1"/>
</dbReference>
<sequence>MTTRAGDRSDGTTVWATPAWRERATAWADDELAAQGVRRTGAVEQPHLRPWSTVLRLPTSAGSVWLKAPGPGLASEVGLYPVLARWAPEHVLVPYAVDAERRWLLLPDGGEVLGRRLTPEAADRWHLALAGYARLQQRVSRAADLLVAAGAPDHRPQRLTALLEEVADDAAAVTVTDEEREVVARARRERGRVEELAGVLADDGTPPTVQHDDLHRDNVFAHGPRVFDWGDAVVAHPYASLLVALRDTAAPYGVGLEDPRVLAARDAYLAPYGGPTAATLRVVEAARTVGILSRTASWLRALAPLPPHEAADVREAPYRWLAMLADGESL</sequence>
<accession>A0A542DVI7</accession>
<gene>
    <name evidence="2" type="ORF">FB458_0158</name>
</gene>
<dbReference type="Proteomes" id="UP000317893">
    <property type="component" value="Unassembled WGS sequence"/>
</dbReference>
<dbReference type="AlphaFoldDB" id="A0A542DVI7"/>
<proteinExistence type="predicted"/>
<evidence type="ECO:0000313" key="2">
    <source>
        <dbReference type="EMBL" id="TQJ07109.1"/>
    </source>
</evidence>
<evidence type="ECO:0000313" key="3">
    <source>
        <dbReference type="Proteomes" id="UP000317893"/>
    </source>
</evidence>
<dbReference type="InterPro" id="IPR002575">
    <property type="entry name" value="Aminoglycoside_PTrfase"/>
</dbReference>
<dbReference type="InterPro" id="IPR011009">
    <property type="entry name" value="Kinase-like_dom_sf"/>
</dbReference>
<evidence type="ECO:0000259" key="1">
    <source>
        <dbReference type="Pfam" id="PF01636"/>
    </source>
</evidence>
<name>A0A542DVI7_9MICO</name>
<keyword evidence="3" id="KW-1185">Reference proteome</keyword>
<protein>
    <submittedName>
        <fullName evidence="2">Phosphotransferase family enzyme</fullName>
    </submittedName>
</protein>
<reference evidence="2 3" key="1">
    <citation type="submission" date="2019-06" db="EMBL/GenBank/DDBJ databases">
        <title>Sequencing the genomes of 1000 actinobacteria strains.</title>
        <authorList>
            <person name="Klenk H.-P."/>
        </authorList>
    </citation>
    <scope>NUCLEOTIDE SEQUENCE [LARGE SCALE GENOMIC DNA]</scope>
    <source>
        <strain evidence="2 3">DSM 18607</strain>
    </source>
</reference>
<organism evidence="2 3">
    <name type="scientific">Lapillicoccus jejuensis</name>
    <dbReference type="NCBI Taxonomy" id="402171"/>
    <lineage>
        <taxon>Bacteria</taxon>
        <taxon>Bacillati</taxon>
        <taxon>Actinomycetota</taxon>
        <taxon>Actinomycetes</taxon>
        <taxon>Micrococcales</taxon>
        <taxon>Intrasporangiaceae</taxon>
        <taxon>Lapillicoccus</taxon>
    </lineage>
</organism>
<dbReference type="Gene3D" id="3.90.1200.10">
    <property type="match status" value="1"/>
</dbReference>
<dbReference type="GO" id="GO:0016740">
    <property type="term" value="F:transferase activity"/>
    <property type="evidence" value="ECO:0007669"/>
    <property type="project" value="UniProtKB-KW"/>
</dbReference>
<keyword evidence="2" id="KW-0808">Transferase</keyword>
<dbReference type="RefSeq" id="WP_170185519.1">
    <property type="nucleotide sequence ID" value="NZ_BAAAPR010000018.1"/>
</dbReference>
<comment type="caution">
    <text evidence="2">The sequence shown here is derived from an EMBL/GenBank/DDBJ whole genome shotgun (WGS) entry which is preliminary data.</text>
</comment>
<feature type="domain" description="Aminoglycoside phosphotransferase" evidence="1">
    <location>
        <begin position="68"/>
        <end position="256"/>
    </location>
</feature>